<dbReference type="UniPathway" id="UPA00051">
    <property type="reaction ID" value="UER00465"/>
</dbReference>
<dbReference type="NCBIfam" id="NF004976">
    <property type="entry name" value="PRK06349.1"/>
    <property type="match status" value="1"/>
</dbReference>
<dbReference type="FunFam" id="3.30.360.10:FF:000005">
    <property type="entry name" value="Homoserine dehydrogenase"/>
    <property type="match status" value="1"/>
</dbReference>
<dbReference type="Gene3D" id="3.30.70.260">
    <property type="match status" value="1"/>
</dbReference>
<evidence type="ECO:0000256" key="12">
    <source>
        <dbReference type="RuleBase" id="RU004171"/>
    </source>
</evidence>
<evidence type="ECO:0000256" key="10">
    <source>
        <dbReference type="ARBA" id="ARBA00023167"/>
    </source>
</evidence>
<evidence type="ECO:0000256" key="2">
    <source>
        <dbReference type="ARBA" id="ARBA00005062"/>
    </source>
</evidence>
<dbReference type="Gene3D" id="3.40.50.720">
    <property type="entry name" value="NAD(P)-binding Rossmann-like Domain"/>
    <property type="match status" value="1"/>
</dbReference>
<dbReference type="RefSeq" id="WP_131990854.1">
    <property type="nucleotide sequence ID" value="NZ_SMGK01000001.1"/>
</dbReference>
<dbReference type="PROSITE" id="PS51671">
    <property type="entry name" value="ACT"/>
    <property type="match status" value="1"/>
</dbReference>
<comment type="caution">
    <text evidence="14">The sequence shown here is derived from an EMBL/GenBank/DDBJ whole genome shotgun (WGS) entry which is preliminary data.</text>
</comment>
<dbReference type="InterPro" id="IPR005106">
    <property type="entry name" value="Asp/hSer_DH_NAD-bd"/>
</dbReference>
<dbReference type="EMBL" id="SMGK01000001">
    <property type="protein sequence ID" value="TCK75240.1"/>
    <property type="molecule type" value="Genomic_DNA"/>
</dbReference>
<keyword evidence="7 11" id="KW-0791">Threonine biosynthesis</keyword>
<dbReference type="PROSITE" id="PS01042">
    <property type="entry name" value="HOMOSER_DHGENASE"/>
    <property type="match status" value="1"/>
</dbReference>
<evidence type="ECO:0000313" key="15">
    <source>
        <dbReference type="Proteomes" id="UP000295210"/>
    </source>
</evidence>
<dbReference type="GO" id="GO:0009088">
    <property type="term" value="P:threonine biosynthetic process"/>
    <property type="evidence" value="ECO:0007669"/>
    <property type="project" value="UniProtKB-UniPathway"/>
</dbReference>
<dbReference type="CDD" id="cd04881">
    <property type="entry name" value="ACT_HSDH-Hom"/>
    <property type="match status" value="1"/>
</dbReference>
<feature type="domain" description="ACT" evidence="13">
    <location>
        <begin position="349"/>
        <end position="424"/>
    </location>
</feature>
<dbReference type="PANTHER" id="PTHR43331:SF1">
    <property type="entry name" value="HOMOSERINE DEHYDROGENASE"/>
    <property type="match status" value="1"/>
</dbReference>
<evidence type="ECO:0000256" key="1">
    <source>
        <dbReference type="ARBA" id="ARBA00005056"/>
    </source>
</evidence>
<dbReference type="InterPro" id="IPR019811">
    <property type="entry name" value="HDH_CS"/>
</dbReference>
<dbReference type="GO" id="GO:0009086">
    <property type="term" value="P:methionine biosynthetic process"/>
    <property type="evidence" value="ECO:0007669"/>
    <property type="project" value="UniProtKB-KW"/>
</dbReference>
<protein>
    <recommendedName>
        <fullName evidence="5 11">Homoserine dehydrogenase</fullName>
        <ecNumber evidence="4 11">1.1.1.3</ecNumber>
    </recommendedName>
</protein>
<dbReference type="OrthoDB" id="9808167at2"/>
<dbReference type="Proteomes" id="UP000295210">
    <property type="component" value="Unassembled WGS sequence"/>
</dbReference>
<dbReference type="InterPro" id="IPR045865">
    <property type="entry name" value="ACT-like_dom_sf"/>
</dbReference>
<sequence length="430" mass="45813">MKQGFGLHFYFRRIKRLRIKAAILGFGTVGSSVARILGDLKPEGVELVSIFNRDVERKRVDWVPSQVRWTSDVKEILASDVDVVIELVGGLEPAGTWVREALTAGKSVITANKKLIAQDGVALDRLARSKGASLLYGAAVAGGIPVIPGLNQGLAGEKVERIEGILNGTCNFILSKMEQGAEFAPVLAEAQALGYAEADPTEDVAGYDARAKLVILSRIALRADLAIEEIDCRPITPVAAIDFDYAKDLGCTIRQISRAELRNGKVLATVAPMLVPKGSPLAWSRGTENMVLAGGKYGGDVVFSGHGAGGHPTAVAVVSDLLAIAHGSRAVDLPSQKTPVSADFLLRHYIRFVVDDRPGIVAGIAGALAEQDININVILQKSGHDKVSMPFVVTVEPCPVSALRRALAKVAEMDCLRQPPLDLQILEPEG</sequence>
<evidence type="ECO:0000256" key="4">
    <source>
        <dbReference type="ARBA" id="ARBA00013213"/>
    </source>
</evidence>
<dbReference type="InterPro" id="IPR036291">
    <property type="entry name" value="NAD(P)-bd_dom_sf"/>
</dbReference>
<evidence type="ECO:0000256" key="7">
    <source>
        <dbReference type="ARBA" id="ARBA00022697"/>
    </source>
</evidence>
<dbReference type="SUPFAM" id="SSF55021">
    <property type="entry name" value="ACT-like"/>
    <property type="match status" value="1"/>
</dbReference>
<comment type="similarity">
    <text evidence="3 12">Belongs to the homoserine dehydrogenase family.</text>
</comment>
<dbReference type="GO" id="GO:0004412">
    <property type="term" value="F:homoserine dehydrogenase activity"/>
    <property type="evidence" value="ECO:0007669"/>
    <property type="project" value="UniProtKB-EC"/>
</dbReference>
<dbReference type="InterPro" id="IPR002912">
    <property type="entry name" value="ACT_dom"/>
</dbReference>
<proteinExistence type="inferred from homology"/>
<keyword evidence="8 11" id="KW-0521">NADP</keyword>
<comment type="pathway">
    <text evidence="2 11">Amino-acid biosynthesis; L-methionine biosynthesis via de novo pathway; L-homoserine from L-aspartate: step 3/3.</text>
</comment>
<dbReference type="SUPFAM" id="SSF55347">
    <property type="entry name" value="Glyceraldehyde-3-phosphate dehydrogenase-like, C-terminal domain"/>
    <property type="match status" value="1"/>
</dbReference>
<evidence type="ECO:0000313" key="14">
    <source>
        <dbReference type="EMBL" id="TCK75240.1"/>
    </source>
</evidence>
<name>A0A4R1LCQ7_9BACT</name>
<evidence type="ECO:0000256" key="8">
    <source>
        <dbReference type="ARBA" id="ARBA00022857"/>
    </source>
</evidence>
<organism evidence="14 15">
    <name type="scientific">Acidipila rosea</name>
    <dbReference type="NCBI Taxonomy" id="768535"/>
    <lineage>
        <taxon>Bacteria</taxon>
        <taxon>Pseudomonadati</taxon>
        <taxon>Acidobacteriota</taxon>
        <taxon>Terriglobia</taxon>
        <taxon>Terriglobales</taxon>
        <taxon>Acidobacteriaceae</taxon>
        <taxon>Acidipila</taxon>
    </lineage>
</organism>
<keyword evidence="10 11" id="KW-0486">Methionine biosynthesis</keyword>
<reference evidence="14 15" key="1">
    <citation type="submission" date="2019-03" db="EMBL/GenBank/DDBJ databases">
        <title>Genomic Encyclopedia of Type Strains, Phase IV (KMG-IV): sequencing the most valuable type-strain genomes for metagenomic binning, comparative biology and taxonomic classification.</title>
        <authorList>
            <person name="Goeker M."/>
        </authorList>
    </citation>
    <scope>NUCLEOTIDE SEQUENCE [LARGE SCALE GENOMIC DNA]</scope>
    <source>
        <strain evidence="14 15">DSM 103428</strain>
    </source>
</reference>
<dbReference type="AlphaFoldDB" id="A0A4R1LCQ7"/>
<dbReference type="SUPFAM" id="SSF51735">
    <property type="entry name" value="NAD(P)-binding Rossmann-fold domains"/>
    <property type="match status" value="1"/>
</dbReference>
<dbReference type="GO" id="GO:0050661">
    <property type="term" value="F:NADP binding"/>
    <property type="evidence" value="ECO:0007669"/>
    <property type="project" value="InterPro"/>
</dbReference>
<dbReference type="Pfam" id="PF03447">
    <property type="entry name" value="NAD_binding_3"/>
    <property type="match status" value="1"/>
</dbReference>
<evidence type="ECO:0000256" key="11">
    <source>
        <dbReference type="RuleBase" id="RU000579"/>
    </source>
</evidence>
<dbReference type="PANTHER" id="PTHR43331">
    <property type="entry name" value="HOMOSERINE DEHYDROGENASE"/>
    <property type="match status" value="1"/>
</dbReference>
<dbReference type="Pfam" id="PF00742">
    <property type="entry name" value="Homoserine_dh"/>
    <property type="match status" value="1"/>
</dbReference>
<evidence type="ECO:0000259" key="13">
    <source>
        <dbReference type="PROSITE" id="PS51671"/>
    </source>
</evidence>
<dbReference type="InterPro" id="IPR001342">
    <property type="entry name" value="HDH_cat"/>
</dbReference>
<dbReference type="UniPathway" id="UPA00050">
    <property type="reaction ID" value="UER00063"/>
</dbReference>
<keyword evidence="15" id="KW-1185">Reference proteome</keyword>
<dbReference type="EC" id="1.1.1.3" evidence="4 11"/>
<gene>
    <name evidence="14" type="ORF">C7378_0220</name>
</gene>
<comment type="pathway">
    <text evidence="1 11">Amino-acid biosynthesis; L-threonine biosynthesis; L-threonine from L-aspartate: step 3/5.</text>
</comment>
<comment type="catalytic activity">
    <reaction evidence="11">
        <text>L-homoserine + NADP(+) = L-aspartate 4-semialdehyde + NADPH + H(+)</text>
        <dbReference type="Rhea" id="RHEA:15761"/>
        <dbReference type="ChEBI" id="CHEBI:15378"/>
        <dbReference type="ChEBI" id="CHEBI:57476"/>
        <dbReference type="ChEBI" id="CHEBI:57783"/>
        <dbReference type="ChEBI" id="CHEBI:58349"/>
        <dbReference type="ChEBI" id="CHEBI:537519"/>
        <dbReference type="EC" id="1.1.1.3"/>
    </reaction>
</comment>
<dbReference type="Pfam" id="PF01842">
    <property type="entry name" value="ACT"/>
    <property type="match status" value="1"/>
</dbReference>
<evidence type="ECO:0000256" key="9">
    <source>
        <dbReference type="ARBA" id="ARBA00023002"/>
    </source>
</evidence>
<keyword evidence="9 11" id="KW-0560">Oxidoreductase</keyword>
<accession>A0A4R1LCQ7</accession>
<evidence type="ECO:0000256" key="3">
    <source>
        <dbReference type="ARBA" id="ARBA00006753"/>
    </source>
</evidence>
<evidence type="ECO:0000256" key="6">
    <source>
        <dbReference type="ARBA" id="ARBA00022605"/>
    </source>
</evidence>
<keyword evidence="6 11" id="KW-0028">Amino-acid biosynthesis</keyword>
<dbReference type="Gene3D" id="3.30.360.10">
    <property type="entry name" value="Dihydrodipicolinate Reductase, domain 2"/>
    <property type="match status" value="1"/>
</dbReference>
<evidence type="ECO:0000256" key="5">
    <source>
        <dbReference type="ARBA" id="ARBA00013376"/>
    </source>
</evidence>